<evidence type="ECO:0000256" key="1">
    <source>
        <dbReference type="ARBA" id="ARBA00004123"/>
    </source>
</evidence>
<evidence type="ECO:0000313" key="8">
    <source>
        <dbReference type="Proteomes" id="UP001217754"/>
    </source>
</evidence>
<evidence type="ECO:0000256" key="4">
    <source>
        <dbReference type="ARBA" id="ARBA00023163"/>
    </source>
</evidence>
<dbReference type="Gene3D" id="1.10.10.10">
    <property type="entry name" value="Winged helix-like DNA-binding domain superfamily/Winged helix DNA-binding domain"/>
    <property type="match status" value="1"/>
</dbReference>
<gene>
    <name evidence="7" type="primary">RPC34</name>
    <name evidence="7" type="ORF">MJAP1_002498</name>
</gene>
<feature type="region of interest" description="Disordered" evidence="6">
    <location>
        <begin position="254"/>
        <end position="365"/>
    </location>
</feature>
<dbReference type="Pfam" id="PF05158">
    <property type="entry name" value="RNA_pol_Rpc34"/>
    <property type="match status" value="1"/>
</dbReference>
<dbReference type="RefSeq" id="XP_060122416.1">
    <property type="nucleotide sequence ID" value="XM_060266433.1"/>
</dbReference>
<dbReference type="GO" id="GO:0005654">
    <property type="term" value="C:nucleoplasm"/>
    <property type="evidence" value="ECO:0007669"/>
    <property type="project" value="UniProtKB-ARBA"/>
</dbReference>
<feature type="compositionally biased region" description="Basic residues" evidence="6">
    <location>
        <begin position="327"/>
        <end position="344"/>
    </location>
</feature>
<organism evidence="7 8">
    <name type="scientific">Malassezia japonica</name>
    <dbReference type="NCBI Taxonomy" id="223818"/>
    <lineage>
        <taxon>Eukaryota</taxon>
        <taxon>Fungi</taxon>
        <taxon>Dikarya</taxon>
        <taxon>Basidiomycota</taxon>
        <taxon>Ustilaginomycotina</taxon>
        <taxon>Malasseziomycetes</taxon>
        <taxon>Malasseziales</taxon>
        <taxon>Malasseziaceae</taxon>
        <taxon>Malassezia</taxon>
    </lineage>
</organism>
<feature type="compositionally biased region" description="Acidic residues" evidence="6">
    <location>
        <begin position="349"/>
        <end position="362"/>
    </location>
</feature>
<evidence type="ECO:0000256" key="3">
    <source>
        <dbReference type="ARBA" id="ARBA00022478"/>
    </source>
</evidence>
<dbReference type="GO" id="GO:0005737">
    <property type="term" value="C:cytoplasm"/>
    <property type="evidence" value="ECO:0007669"/>
    <property type="project" value="UniProtKB-ARBA"/>
</dbReference>
<dbReference type="GeneID" id="85226149"/>
<keyword evidence="5" id="KW-0539">Nucleus</keyword>
<protein>
    <submittedName>
        <fullName evidence="7">34-kDa subunit of RNA polymerase III (C)</fullName>
    </submittedName>
</protein>
<proteinExistence type="inferred from homology"/>
<evidence type="ECO:0000256" key="5">
    <source>
        <dbReference type="ARBA" id="ARBA00023242"/>
    </source>
</evidence>
<dbReference type="GO" id="GO:0006383">
    <property type="term" value="P:transcription by RNA polymerase III"/>
    <property type="evidence" value="ECO:0007669"/>
    <property type="project" value="InterPro"/>
</dbReference>
<evidence type="ECO:0000313" key="7">
    <source>
        <dbReference type="EMBL" id="WFD39519.1"/>
    </source>
</evidence>
<dbReference type="AlphaFoldDB" id="A0AAF0F328"/>
<dbReference type="InterPro" id="IPR007832">
    <property type="entry name" value="RNA_pol_Rpc34"/>
</dbReference>
<dbReference type="InterPro" id="IPR036390">
    <property type="entry name" value="WH_DNA-bd_sf"/>
</dbReference>
<name>A0AAF0F328_9BASI</name>
<dbReference type="InterPro" id="IPR016049">
    <property type="entry name" value="RNA_pol_Rpc34-like"/>
</dbReference>
<feature type="compositionally biased region" description="Basic residues" evidence="6">
    <location>
        <begin position="289"/>
        <end position="300"/>
    </location>
</feature>
<feature type="compositionally biased region" description="Acidic residues" evidence="6">
    <location>
        <begin position="268"/>
        <end position="278"/>
    </location>
</feature>
<comment type="subcellular location">
    <subcellularLocation>
        <location evidence="1">Nucleus</location>
    </subcellularLocation>
</comment>
<sequence length="453" mass="50013">MPPKKGPDVSGLTALEKRAHAAALAAPDHTVTGEELALRLNDVPIEEQLLVINSLLKKSLFNAQKGPNGIQYVAISKGEASVLGTMDGNELIIYNHIKDAKNEGIWTKMIKARTNLHQTIMNRCLKLLEQKQLVKAVKSVKFPTRKIYMLYDLTPSIELSGGPWYTDNELDTGFIHELSMACLRYVQSKSWPKDGRSSALYPASHTADLPTATSVHRYLKAAKLTDTELEPEHVVALLDLLIYDNEIEKIPVLPTQTARRGTRRSDHDEDSDTSDESEPERHSSAQRGSSRHRKRARRNRRDSSSDEDSSSDDSKDSDAMSEDTPPRRKSSKNKRKSSSKRKSIRISSDDDSGSQHEDDDEGAANLTHVPYVYRAVKRMLQPHGGTTTSYVPLTASWLQTPSGNDNVDEVAASAELYFGTHSEPAGGKTATATENGVAAVDAPQRGWLESTLT</sequence>
<dbReference type="Proteomes" id="UP001217754">
    <property type="component" value="Chromosome 4"/>
</dbReference>
<dbReference type="GO" id="GO:0005666">
    <property type="term" value="C:RNA polymerase III complex"/>
    <property type="evidence" value="ECO:0007669"/>
    <property type="project" value="InterPro"/>
</dbReference>
<dbReference type="EMBL" id="CP119961">
    <property type="protein sequence ID" value="WFD39519.1"/>
    <property type="molecule type" value="Genomic_DNA"/>
</dbReference>
<keyword evidence="4" id="KW-0804">Transcription</keyword>
<dbReference type="SUPFAM" id="SSF46785">
    <property type="entry name" value="Winged helix' DNA-binding domain"/>
    <property type="match status" value="1"/>
</dbReference>
<dbReference type="PANTHER" id="PTHR12780">
    <property type="entry name" value="RNA POLYMERASE III DNA DIRECTED , 39KD SUBUNIT-RELATED"/>
    <property type="match status" value="1"/>
</dbReference>
<dbReference type="InterPro" id="IPR036388">
    <property type="entry name" value="WH-like_DNA-bd_sf"/>
</dbReference>
<dbReference type="FunFam" id="1.10.10.10:FF:000116">
    <property type="entry name" value="DNA-directed RNA polymerase III subunit RPC6"/>
    <property type="match status" value="1"/>
</dbReference>
<accession>A0AAF0F328</accession>
<keyword evidence="8" id="KW-1185">Reference proteome</keyword>
<comment type="similarity">
    <text evidence="2">Belongs to the eukaryotic RPC34/RPC39 RNA polymerase subunit family.</text>
</comment>
<keyword evidence="3" id="KW-0240">DNA-directed RNA polymerase</keyword>
<evidence type="ECO:0000256" key="2">
    <source>
        <dbReference type="ARBA" id="ARBA00011038"/>
    </source>
</evidence>
<evidence type="ECO:0000256" key="6">
    <source>
        <dbReference type="SAM" id="MobiDB-lite"/>
    </source>
</evidence>
<reference evidence="7" key="1">
    <citation type="submission" date="2023-03" db="EMBL/GenBank/DDBJ databases">
        <title>Mating type loci evolution in Malassezia.</title>
        <authorList>
            <person name="Coelho M.A."/>
        </authorList>
    </citation>
    <scope>NUCLEOTIDE SEQUENCE</scope>
    <source>
        <strain evidence="7">CBS 9431</strain>
    </source>
</reference>